<evidence type="ECO:0000313" key="6">
    <source>
        <dbReference type="Proteomes" id="UP000667349"/>
    </source>
</evidence>
<dbReference type="FunFam" id="1.25.40.420:FF:000004">
    <property type="entry name" value="BTB/POZ domain-containing protein 2"/>
    <property type="match status" value="1"/>
</dbReference>
<dbReference type="InterPro" id="IPR011705">
    <property type="entry name" value="BACK"/>
</dbReference>
<dbReference type="GO" id="GO:0000932">
    <property type="term" value="C:P-body"/>
    <property type="evidence" value="ECO:0007669"/>
    <property type="project" value="TreeGrafter"/>
</dbReference>
<evidence type="ECO:0000256" key="2">
    <source>
        <dbReference type="ARBA" id="ARBA00022490"/>
    </source>
</evidence>
<dbReference type="InterPro" id="IPR038648">
    <property type="entry name" value="PHR_sf"/>
</dbReference>
<dbReference type="CDD" id="cd18281">
    <property type="entry name" value="BTB_POZ_BTBD1_2"/>
    <property type="match status" value="1"/>
</dbReference>
<comment type="caution">
    <text evidence="5">The sequence shown here is derived from an EMBL/GenBank/DDBJ whole genome shotgun (WGS) entry which is preliminary data.</text>
</comment>
<feature type="domain" description="BTB" evidence="4">
    <location>
        <begin position="159"/>
        <end position="229"/>
    </location>
</feature>
<dbReference type="GO" id="GO:0022008">
    <property type="term" value="P:neurogenesis"/>
    <property type="evidence" value="ECO:0007669"/>
    <property type="project" value="TreeGrafter"/>
</dbReference>
<dbReference type="Gene3D" id="1.25.40.420">
    <property type="match status" value="1"/>
</dbReference>
<dbReference type="AlphaFoldDB" id="A0A836ES99"/>
<comment type="subcellular location">
    <subcellularLocation>
        <location evidence="1">Cytoplasm</location>
    </subcellularLocation>
</comment>
<dbReference type="CDD" id="cd18487">
    <property type="entry name" value="BACK_BTBD1_like"/>
    <property type="match status" value="1"/>
</dbReference>
<dbReference type="InterPro" id="IPR000210">
    <property type="entry name" value="BTB/POZ_dom"/>
</dbReference>
<feature type="region of interest" description="Disordered" evidence="3">
    <location>
        <begin position="90"/>
        <end position="109"/>
    </location>
</feature>
<dbReference type="InterPro" id="IPR012983">
    <property type="entry name" value="PHR"/>
</dbReference>
<dbReference type="EMBL" id="JAANHZ010000765">
    <property type="protein sequence ID" value="KAG5307223.1"/>
    <property type="molecule type" value="Genomic_DNA"/>
</dbReference>
<dbReference type="SUPFAM" id="SSF54695">
    <property type="entry name" value="POZ domain"/>
    <property type="match status" value="1"/>
</dbReference>
<feature type="region of interest" description="Disordered" evidence="3">
    <location>
        <begin position="18"/>
        <end position="61"/>
    </location>
</feature>
<dbReference type="Proteomes" id="UP000667349">
    <property type="component" value="Unassembled WGS sequence"/>
</dbReference>
<organism evidence="5 6">
    <name type="scientific">Acromyrmex insinuator</name>
    <dbReference type="NCBI Taxonomy" id="230686"/>
    <lineage>
        <taxon>Eukaryota</taxon>
        <taxon>Metazoa</taxon>
        <taxon>Ecdysozoa</taxon>
        <taxon>Arthropoda</taxon>
        <taxon>Hexapoda</taxon>
        <taxon>Insecta</taxon>
        <taxon>Pterygota</taxon>
        <taxon>Neoptera</taxon>
        <taxon>Endopterygota</taxon>
        <taxon>Hymenoptera</taxon>
        <taxon>Apocrita</taxon>
        <taxon>Aculeata</taxon>
        <taxon>Formicoidea</taxon>
        <taxon>Formicidae</taxon>
        <taxon>Myrmicinae</taxon>
        <taxon>Acromyrmex</taxon>
    </lineage>
</organism>
<reference evidence="5" key="1">
    <citation type="submission" date="2020-02" db="EMBL/GenBank/DDBJ databases">
        <title>Relaxed selection underlies rapid genomic changes in the transitions from sociality to social parasitism in ants.</title>
        <authorList>
            <person name="Bi X."/>
        </authorList>
    </citation>
    <scope>NUCLEOTIDE SEQUENCE</scope>
    <source>
        <strain evidence="5">BGI-DK2013a</strain>
        <tissue evidence="5">Whole body</tissue>
    </source>
</reference>
<dbReference type="PANTHER" id="PTHR45774:SF3">
    <property type="entry name" value="BTB (POZ) DOMAIN-CONTAINING 2B-RELATED"/>
    <property type="match status" value="1"/>
</dbReference>
<evidence type="ECO:0000259" key="4">
    <source>
        <dbReference type="PROSITE" id="PS50097"/>
    </source>
</evidence>
<proteinExistence type="predicted"/>
<keyword evidence="6" id="KW-1185">Reference proteome</keyword>
<dbReference type="SMART" id="SM00875">
    <property type="entry name" value="BACK"/>
    <property type="match status" value="1"/>
</dbReference>
<feature type="non-terminal residue" evidence="5">
    <location>
        <position position="1"/>
    </location>
</feature>
<evidence type="ECO:0000256" key="1">
    <source>
        <dbReference type="ARBA" id="ARBA00004496"/>
    </source>
</evidence>
<dbReference type="Pfam" id="PF07707">
    <property type="entry name" value="BACK"/>
    <property type="match status" value="1"/>
</dbReference>
<name>A0A836ES99_9HYME</name>
<gene>
    <name evidence="5" type="primary">Btbd2_1</name>
    <name evidence="5" type="ORF">G6Z75_0009741</name>
</gene>
<dbReference type="PROSITE" id="PS50097">
    <property type="entry name" value="BTB"/>
    <property type="match status" value="1"/>
</dbReference>
<feature type="compositionally biased region" description="Polar residues" evidence="3">
    <location>
        <begin position="31"/>
        <end position="49"/>
    </location>
</feature>
<dbReference type="InterPro" id="IPR011333">
    <property type="entry name" value="SKP1/BTB/POZ_sf"/>
</dbReference>
<evidence type="ECO:0000256" key="3">
    <source>
        <dbReference type="SAM" id="MobiDB-lite"/>
    </source>
</evidence>
<dbReference type="Gene3D" id="3.30.710.10">
    <property type="entry name" value="Potassium Channel Kv1.1, Chain A"/>
    <property type="match status" value="1"/>
</dbReference>
<evidence type="ECO:0000313" key="5">
    <source>
        <dbReference type="EMBL" id="KAG5307223.1"/>
    </source>
</evidence>
<dbReference type="SMART" id="SM00225">
    <property type="entry name" value="BTB"/>
    <property type="match status" value="1"/>
</dbReference>
<dbReference type="Pfam" id="PF00651">
    <property type="entry name" value="BTB"/>
    <property type="match status" value="1"/>
</dbReference>
<dbReference type="Gene3D" id="2.60.120.820">
    <property type="entry name" value="PHR domain"/>
    <property type="match status" value="1"/>
</dbReference>
<accession>A0A836ES99</accession>
<sequence length="579" mass="63860">MSTETALNDVSNVTSRLQSLRVAHAEDDPSENATAGCSTPGGSTASNGSAADGSGPSSLREPLRNITLSRARRALNFVGDDDQPLSSSIVRSEASFSNSDNRPPTNAANISYLDGRTQNNATLENSTTQNQPVVMYNWQGTKATMRERIVFLFNNEILSDVTFLVGRGAQQQRIPAHKLVLSCGSAVFDAMFNGTLATASSEIEVPDVEPAAFLAVLLFLYTDEIQIDPETVMTTLYTAKKYAVAALEKHCVDFLKNNLTSDNAFLLLTQARLFDEPQLASVCLDTIDRFTTDAFTADGFTDIDIDTLMIVLERDTLRVRESKLFQAVLRWSEAECVRQQLPVTPENQRLVLGDALSLVRFPLMSKEEFTAGPAQSGLLNYSEASIIIFFQYMSHVLSLFSYFILNPKPSVGFQTMPRCCMTGKEQTVCRFQHTKSRWGYFGTSDRIRFSVDRRIFLIGYGVYGSTQEPAIYEVTVELIHTASGKVIATNATSFSCDGSKYTYRLMFKELAEILPNTIYTASATFKGPYSYYGTKGMKTVIVDCDSGSGKVKFKFSSELGDNNGTSTDEGQIPELIFYT</sequence>
<keyword evidence="2" id="KW-0963">Cytoplasm</keyword>
<dbReference type="GO" id="GO:0005829">
    <property type="term" value="C:cytosol"/>
    <property type="evidence" value="ECO:0007669"/>
    <property type="project" value="TreeGrafter"/>
</dbReference>
<feature type="non-terminal residue" evidence="5">
    <location>
        <position position="579"/>
    </location>
</feature>
<dbReference type="PANTHER" id="PTHR45774">
    <property type="entry name" value="BTB/POZ DOMAIN-CONTAINING"/>
    <property type="match status" value="1"/>
</dbReference>
<dbReference type="Pfam" id="PF08005">
    <property type="entry name" value="PHR"/>
    <property type="match status" value="1"/>
</dbReference>
<protein>
    <submittedName>
        <fullName evidence="5">BTBD2 protein</fullName>
    </submittedName>
</protein>
<dbReference type="FunFam" id="3.30.710.10:FF:000037">
    <property type="entry name" value="BTB (POZ) domain containing 1"/>
    <property type="match status" value="1"/>
</dbReference>